<feature type="domain" description="PPM-type phosphatase" evidence="2">
    <location>
        <begin position="8"/>
        <end position="261"/>
    </location>
</feature>
<dbReference type="EMBL" id="CAADGD010000070">
    <property type="protein sequence ID" value="VFK71518.1"/>
    <property type="molecule type" value="Genomic_DNA"/>
</dbReference>
<reference evidence="4" key="1">
    <citation type="submission" date="2019-02" db="EMBL/GenBank/DDBJ databases">
        <authorList>
            <person name="Gruber-Vodicka R. H."/>
            <person name="Seah K. B. B."/>
        </authorList>
    </citation>
    <scope>NUCLEOTIDE SEQUENCE</scope>
    <source>
        <strain evidence="4">BECK_BY19</strain>
        <strain evidence="3">BECK_BY8</strain>
    </source>
</reference>
<proteinExistence type="predicted"/>
<evidence type="ECO:0000256" key="1">
    <source>
        <dbReference type="SAM" id="MobiDB-lite"/>
    </source>
</evidence>
<dbReference type="Gene3D" id="3.60.40.10">
    <property type="entry name" value="PPM-type phosphatase domain"/>
    <property type="match status" value="1"/>
</dbReference>
<sequence>MLAAASRRGRSHAHVGGCRDDDFSLISSRASGWHVLAVSDGAGSAKYSRGGSRIAVQWASEVLADKLGELDAKLEKAILAWQQGRVDEENEHEKTLKDCLYNVFRAAVYEPVKKIHELAKKEELQYRDFYATLLLCAHKTIGDEQFVAGYWIGDGAMAVYAEDEYTKLFGEPDGGEYAGQTRFLDADAVSSREKIEQRIHFDSQVNLSAVFLMTDGVSDPKFETDANLQKQKVWDDFWNEEIQPRLDTDPGQASRNLLAWLGFWSPGNHDDRTLALLYPASVVTKTANADTAEDTPKEEIPDTEGTGDE</sequence>
<feature type="region of interest" description="Disordered" evidence="1">
    <location>
        <begin position="288"/>
        <end position="309"/>
    </location>
</feature>
<dbReference type="InterPro" id="IPR001932">
    <property type="entry name" value="PPM-type_phosphatase-like_dom"/>
</dbReference>
<accession>A0A451AZN3</accession>
<organism evidence="4">
    <name type="scientific">Candidatus Kentrum sp. UNK</name>
    <dbReference type="NCBI Taxonomy" id="2126344"/>
    <lineage>
        <taxon>Bacteria</taxon>
        <taxon>Pseudomonadati</taxon>
        <taxon>Pseudomonadota</taxon>
        <taxon>Gammaproteobacteria</taxon>
        <taxon>Candidatus Kentrum</taxon>
    </lineage>
</organism>
<dbReference type="EMBL" id="CAADFZ010000065">
    <property type="protein sequence ID" value="VFK65546.1"/>
    <property type="molecule type" value="Genomic_DNA"/>
</dbReference>
<protein>
    <submittedName>
        <fullName evidence="4">Protein phosphatase 2C</fullName>
    </submittedName>
</protein>
<evidence type="ECO:0000313" key="4">
    <source>
        <dbReference type="EMBL" id="VFK71518.1"/>
    </source>
</evidence>
<dbReference type="Pfam" id="PF13672">
    <property type="entry name" value="PP2C_2"/>
    <property type="match status" value="1"/>
</dbReference>
<gene>
    <name evidence="3" type="ORF">BECKUNK1418G_GA0071005_106512</name>
    <name evidence="4" type="ORF">BECKUNK1418H_GA0071006_107012</name>
</gene>
<evidence type="ECO:0000313" key="3">
    <source>
        <dbReference type="EMBL" id="VFK65546.1"/>
    </source>
</evidence>
<name>A0A451AZN3_9GAMM</name>
<dbReference type="InterPro" id="IPR036457">
    <property type="entry name" value="PPM-type-like_dom_sf"/>
</dbReference>
<dbReference type="SUPFAM" id="SSF81606">
    <property type="entry name" value="PP2C-like"/>
    <property type="match status" value="1"/>
</dbReference>
<dbReference type="AlphaFoldDB" id="A0A451AZN3"/>
<evidence type="ECO:0000259" key="2">
    <source>
        <dbReference type="Pfam" id="PF13672"/>
    </source>
</evidence>